<proteinExistence type="predicted"/>
<feature type="region of interest" description="Disordered" evidence="1">
    <location>
        <begin position="1"/>
        <end position="20"/>
    </location>
</feature>
<sequence>MSWFPNLATHTQVAETGPDSSLRRHFCLTTPTLLSRFHSVQRFPANPSDSTGTAGTTRAHLKVGYSATHCFKPSLHRTYPFTLSKPPNQHNPSSGQRNSSSEQQATSRNLAFCAWFFNPRGIQLNTSSSLPNLPKFETKQTRDLPLFHFHAYFLLQTPCARLLGAVEPCLVCSPGTCSHPSRPPLRDGIPLMIGRPGKPNTATGALVGLLPQNL</sequence>
<name>A0AAX4I6J4_9PEZI</name>
<protein>
    <submittedName>
        <fullName evidence="2">Uncharacterized protein</fullName>
    </submittedName>
</protein>
<feature type="compositionally biased region" description="Polar residues" evidence="1">
    <location>
        <begin position="85"/>
        <end position="103"/>
    </location>
</feature>
<evidence type="ECO:0000313" key="2">
    <source>
        <dbReference type="EMBL" id="WQF78549.1"/>
    </source>
</evidence>
<gene>
    <name evidence="2" type="ORF">CDEST_03563</name>
</gene>
<organism evidence="2 3">
    <name type="scientific">Colletotrichum destructivum</name>
    <dbReference type="NCBI Taxonomy" id="34406"/>
    <lineage>
        <taxon>Eukaryota</taxon>
        <taxon>Fungi</taxon>
        <taxon>Dikarya</taxon>
        <taxon>Ascomycota</taxon>
        <taxon>Pezizomycotina</taxon>
        <taxon>Sordariomycetes</taxon>
        <taxon>Hypocreomycetidae</taxon>
        <taxon>Glomerellales</taxon>
        <taxon>Glomerellaceae</taxon>
        <taxon>Colletotrichum</taxon>
        <taxon>Colletotrichum destructivum species complex</taxon>
    </lineage>
</organism>
<dbReference type="Proteomes" id="UP001322277">
    <property type="component" value="Chromosome 2"/>
</dbReference>
<dbReference type="EMBL" id="CP137306">
    <property type="protein sequence ID" value="WQF78549.1"/>
    <property type="molecule type" value="Genomic_DNA"/>
</dbReference>
<keyword evidence="3" id="KW-1185">Reference proteome</keyword>
<dbReference type="GeneID" id="87940066"/>
<feature type="region of interest" description="Disordered" evidence="1">
    <location>
        <begin position="81"/>
        <end position="103"/>
    </location>
</feature>
<dbReference type="AlphaFoldDB" id="A0AAX4I6J4"/>
<accession>A0AAX4I6J4</accession>
<evidence type="ECO:0000256" key="1">
    <source>
        <dbReference type="SAM" id="MobiDB-lite"/>
    </source>
</evidence>
<evidence type="ECO:0000313" key="3">
    <source>
        <dbReference type="Proteomes" id="UP001322277"/>
    </source>
</evidence>
<dbReference type="RefSeq" id="XP_062775773.1">
    <property type="nucleotide sequence ID" value="XM_062919722.1"/>
</dbReference>
<dbReference type="KEGG" id="cdet:87940066"/>
<reference evidence="3" key="1">
    <citation type="journal article" date="2023" name="bioRxiv">
        <title>Complete genome of the Medicago anthracnose fungus, Colletotrichum destructivum, reveals a mini-chromosome-like region within a core chromosome.</title>
        <authorList>
            <person name="Lapalu N."/>
            <person name="Simon A."/>
            <person name="Lu A."/>
            <person name="Plaumann P.-L."/>
            <person name="Amselem J."/>
            <person name="Pigne S."/>
            <person name="Auger A."/>
            <person name="Koch C."/>
            <person name="Dallery J.-F."/>
            <person name="O'Connell R.J."/>
        </authorList>
    </citation>
    <scope>NUCLEOTIDE SEQUENCE [LARGE SCALE GENOMIC DNA]</scope>
    <source>
        <strain evidence="3">CBS 520.97</strain>
    </source>
</reference>